<dbReference type="InterPro" id="IPR029000">
    <property type="entry name" value="Cyclophilin-like_dom_sf"/>
</dbReference>
<evidence type="ECO:0000256" key="3">
    <source>
        <dbReference type="ARBA" id="ARBA00022840"/>
    </source>
</evidence>
<reference evidence="6 7" key="1">
    <citation type="submission" date="2019-06" db="EMBL/GenBank/DDBJ databases">
        <title>Whole genome shotgun sequence of Streptomyces cacaoi subsp. cacaoi NBRC 12748.</title>
        <authorList>
            <person name="Hosoyama A."/>
            <person name="Uohara A."/>
            <person name="Ohji S."/>
            <person name="Ichikawa N."/>
        </authorList>
    </citation>
    <scope>NUCLEOTIDE SEQUENCE [LARGE SCALE GENOMIC DNA]</scope>
    <source>
        <strain evidence="6 7">NBRC 12748</strain>
    </source>
</reference>
<feature type="compositionally biased region" description="Basic and acidic residues" evidence="4">
    <location>
        <begin position="20"/>
        <end position="30"/>
    </location>
</feature>
<feature type="region of interest" description="Disordered" evidence="4">
    <location>
        <begin position="282"/>
        <end position="334"/>
    </location>
</feature>
<dbReference type="SUPFAM" id="SSF50891">
    <property type="entry name" value="Cyclophilin-like"/>
    <property type="match status" value="1"/>
</dbReference>
<accession>A0A4Y3QYA9</accession>
<dbReference type="SMART" id="SM00796">
    <property type="entry name" value="AHS1"/>
    <property type="match status" value="1"/>
</dbReference>
<dbReference type="GO" id="GO:0005524">
    <property type="term" value="F:ATP binding"/>
    <property type="evidence" value="ECO:0007669"/>
    <property type="project" value="UniProtKB-KW"/>
</dbReference>
<dbReference type="GO" id="GO:0016787">
    <property type="term" value="F:hydrolase activity"/>
    <property type="evidence" value="ECO:0007669"/>
    <property type="project" value="UniProtKB-KW"/>
</dbReference>
<keyword evidence="7" id="KW-1185">Reference proteome</keyword>
<dbReference type="Proteomes" id="UP000319210">
    <property type="component" value="Unassembled WGS sequence"/>
</dbReference>
<sequence length="334" mass="34788">MTTDPARGAHAAATPSAPRTPERPASERSVPEQARPAPSAPGAAPRPGPPRETEQPAGTRQPGETEQPAGTAAGAGLVVRPVGRRGLLAELPTAEATEALHAELLRRRTAGTLPPVREIVPGARTVLLDGFADPETARRLAAELPGWRVPPPVRGGAEVVEIPVRYDGPDLAEVARLWGVSEPEVARIHARTTFRVAFCGFAPGFGYLSGLGEEYHVPRRSDPRTKVPAGAVGLAGTYTGVYPRSSPGGWQLIGTAPETVLWDPDRSPAALLAPGTHVRFVPLDAPSASHPEHDRAHGEAPTGPTTGPTTATAGTAGTTTATTEEGDPSDRRRP</sequence>
<dbReference type="EMBL" id="BJMM01000011">
    <property type="protein sequence ID" value="GEB50231.1"/>
    <property type="molecule type" value="Genomic_DNA"/>
</dbReference>
<keyword evidence="1" id="KW-0547">Nucleotide-binding</keyword>
<feature type="domain" description="Carboxyltransferase" evidence="5">
    <location>
        <begin position="77"/>
        <end position="272"/>
    </location>
</feature>
<evidence type="ECO:0000256" key="4">
    <source>
        <dbReference type="SAM" id="MobiDB-lite"/>
    </source>
</evidence>
<evidence type="ECO:0000313" key="6">
    <source>
        <dbReference type="EMBL" id="GEB50231.1"/>
    </source>
</evidence>
<dbReference type="InterPro" id="IPR003833">
    <property type="entry name" value="CT_C_D"/>
</dbReference>
<keyword evidence="3" id="KW-0067">ATP-binding</keyword>
<organism evidence="6 7">
    <name type="scientific">Streptomyces cacaoi</name>
    <dbReference type="NCBI Taxonomy" id="1898"/>
    <lineage>
        <taxon>Bacteria</taxon>
        <taxon>Bacillati</taxon>
        <taxon>Actinomycetota</taxon>
        <taxon>Actinomycetes</taxon>
        <taxon>Kitasatosporales</taxon>
        <taxon>Streptomycetaceae</taxon>
        <taxon>Streptomyces</taxon>
    </lineage>
</organism>
<evidence type="ECO:0000256" key="2">
    <source>
        <dbReference type="ARBA" id="ARBA00022801"/>
    </source>
</evidence>
<dbReference type="Gene3D" id="2.40.100.10">
    <property type="entry name" value="Cyclophilin-like"/>
    <property type="match status" value="1"/>
</dbReference>
<evidence type="ECO:0000259" key="5">
    <source>
        <dbReference type="SMART" id="SM00796"/>
    </source>
</evidence>
<protein>
    <recommendedName>
        <fullName evidence="5">Carboxyltransferase domain-containing protein</fullName>
    </recommendedName>
</protein>
<keyword evidence="2" id="KW-0378">Hydrolase</keyword>
<feature type="compositionally biased region" description="Low complexity" evidence="4">
    <location>
        <begin position="34"/>
        <end position="43"/>
    </location>
</feature>
<dbReference type="Pfam" id="PF02682">
    <property type="entry name" value="CT_C_D"/>
    <property type="match status" value="1"/>
</dbReference>
<dbReference type="Gene3D" id="3.30.1360.40">
    <property type="match status" value="1"/>
</dbReference>
<dbReference type="PANTHER" id="PTHR34698">
    <property type="entry name" value="5-OXOPROLINASE SUBUNIT B"/>
    <property type="match status" value="1"/>
</dbReference>
<dbReference type="PANTHER" id="PTHR34698:SF2">
    <property type="entry name" value="5-OXOPROLINASE SUBUNIT B"/>
    <property type="match status" value="1"/>
</dbReference>
<feature type="compositionally biased region" description="Low complexity" evidence="4">
    <location>
        <begin position="299"/>
        <end position="323"/>
    </location>
</feature>
<evidence type="ECO:0000313" key="7">
    <source>
        <dbReference type="Proteomes" id="UP000319210"/>
    </source>
</evidence>
<comment type="caution">
    <text evidence="6">The sequence shown here is derived from an EMBL/GenBank/DDBJ whole genome shotgun (WGS) entry which is preliminary data.</text>
</comment>
<dbReference type="InterPro" id="IPR010016">
    <property type="entry name" value="PxpB"/>
</dbReference>
<name>A0A4Y3QYA9_STRCI</name>
<proteinExistence type="predicted"/>
<gene>
    <name evidence="6" type="ORF">SCA03_27820</name>
</gene>
<feature type="region of interest" description="Disordered" evidence="4">
    <location>
        <begin position="1"/>
        <end position="77"/>
    </location>
</feature>
<dbReference type="AlphaFoldDB" id="A0A4Y3QYA9"/>
<evidence type="ECO:0000256" key="1">
    <source>
        <dbReference type="ARBA" id="ARBA00022741"/>
    </source>
</evidence>